<evidence type="ECO:0000313" key="3">
    <source>
        <dbReference type="Proteomes" id="UP000298663"/>
    </source>
</evidence>
<dbReference type="AlphaFoldDB" id="A0A4U5N565"/>
<reference evidence="2 3" key="1">
    <citation type="journal article" date="2015" name="Genome Biol.">
        <title>Comparative genomics of Steinernema reveals deeply conserved gene regulatory networks.</title>
        <authorList>
            <person name="Dillman A.R."/>
            <person name="Macchietto M."/>
            <person name="Porter C.F."/>
            <person name="Rogers A."/>
            <person name="Williams B."/>
            <person name="Antoshechkin I."/>
            <person name="Lee M.M."/>
            <person name="Goodwin Z."/>
            <person name="Lu X."/>
            <person name="Lewis E.E."/>
            <person name="Goodrich-Blair H."/>
            <person name="Stock S.P."/>
            <person name="Adams B.J."/>
            <person name="Sternberg P.W."/>
            <person name="Mortazavi A."/>
        </authorList>
    </citation>
    <scope>NUCLEOTIDE SEQUENCE [LARGE SCALE GENOMIC DNA]</scope>
    <source>
        <strain evidence="2 3">ALL</strain>
    </source>
</reference>
<keyword evidence="3" id="KW-1185">Reference proteome</keyword>
<sequence>MSASKRQATILTQKCSFKWQPSSAVGLSCESCSLYSSSAISVIVKEASVVLKIPTSLVKINRNLFCTRSVDDGKPKSFESGAHDHRNDEYIEASGSRGKNVDVFPLWERRLLLWKSSFFYPDDEQLRRLFGSNRLKPLEEESQPSNSHFDLLIVCVRLLSSSVASDPRPPYFHRLNSAIFTTDSSYDAFGVEDCADSVDCGEGSAVKVHSSRINICASAAKLATRVDLFSFAMRPASSNCISDFHSRRALNFRFKQWRFDMRFRDHCPSSRSAFRTPTVSPLARRPSDRDHPSLAPSLFTFEVFSCNPAPPRPSSGTVFFSTSASAFPILRFIQATFLPSAIAASVSTRSVALTPGSFQMSSSESSSSSSSFALHSPLLTPPPTAYGRSLEEQLALIGHARRAVGTFCEQLDTLQRPHQELTGNVSFIRQCHDLISALDSERRQCADQLCVVNTELSKIEDAMKNTRNDYESKKSAYVLNLAKLQLNIIQTNELSRAAGIPNEYLLDQNAFAHFQHIPNSDFVLTLMNPTHPLNVANSRRQQSNIVPEKDCQNCKKRIHRNAPVCAWCKTKASSKPKSKLKRLQPGKGAGK</sequence>
<proteinExistence type="predicted"/>
<comment type="caution">
    <text evidence="2">The sequence shown here is derived from an EMBL/GenBank/DDBJ whole genome shotgun (WGS) entry which is preliminary data.</text>
</comment>
<dbReference type="Pfam" id="PF10146">
    <property type="entry name" value="zf-C4H2"/>
    <property type="match status" value="1"/>
</dbReference>
<dbReference type="InterPro" id="IPR018482">
    <property type="entry name" value="Znf-C4H2"/>
</dbReference>
<gene>
    <name evidence="2" type="ORF">L596_018458</name>
</gene>
<protein>
    <recommendedName>
        <fullName evidence="1">C4H2-type domain-containing protein</fullName>
    </recommendedName>
</protein>
<reference evidence="2 3" key="2">
    <citation type="journal article" date="2019" name="G3 (Bethesda)">
        <title>Hybrid Assembly of the Genome of the Entomopathogenic Nematode Steinernema carpocapsae Identifies the X-Chromosome.</title>
        <authorList>
            <person name="Serra L."/>
            <person name="Macchietto M."/>
            <person name="Macias-Munoz A."/>
            <person name="McGill C.J."/>
            <person name="Rodriguez I.M."/>
            <person name="Rodriguez B."/>
            <person name="Murad R."/>
            <person name="Mortazavi A."/>
        </authorList>
    </citation>
    <scope>NUCLEOTIDE SEQUENCE [LARGE SCALE GENOMIC DNA]</scope>
    <source>
        <strain evidence="2 3">ALL</strain>
    </source>
</reference>
<dbReference type="InterPro" id="IPR044069">
    <property type="entry name" value="ZF_C4H2"/>
</dbReference>
<evidence type="ECO:0000259" key="1">
    <source>
        <dbReference type="PROSITE" id="PS51896"/>
    </source>
</evidence>
<accession>A0A4U5N565</accession>
<dbReference type="EMBL" id="AZBU02000005">
    <property type="protein sequence ID" value="TKR77494.1"/>
    <property type="molecule type" value="Genomic_DNA"/>
</dbReference>
<dbReference type="OrthoDB" id="20865at2759"/>
<dbReference type="PROSITE" id="PS51257">
    <property type="entry name" value="PROKAR_LIPOPROTEIN"/>
    <property type="match status" value="1"/>
</dbReference>
<feature type="domain" description="C4H2-type" evidence="1">
    <location>
        <begin position="543"/>
        <end position="585"/>
    </location>
</feature>
<dbReference type="Proteomes" id="UP000298663">
    <property type="component" value="Unassembled WGS sequence"/>
</dbReference>
<organism evidence="2 3">
    <name type="scientific">Steinernema carpocapsae</name>
    <name type="common">Entomopathogenic nematode</name>
    <dbReference type="NCBI Taxonomy" id="34508"/>
    <lineage>
        <taxon>Eukaryota</taxon>
        <taxon>Metazoa</taxon>
        <taxon>Ecdysozoa</taxon>
        <taxon>Nematoda</taxon>
        <taxon>Chromadorea</taxon>
        <taxon>Rhabditida</taxon>
        <taxon>Tylenchina</taxon>
        <taxon>Panagrolaimomorpha</taxon>
        <taxon>Strongyloidoidea</taxon>
        <taxon>Steinernematidae</taxon>
        <taxon>Steinernema</taxon>
    </lineage>
</organism>
<dbReference type="PROSITE" id="PS51896">
    <property type="entry name" value="ZF_C4H2"/>
    <property type="match status" value="1"/>
</dbReference>
<evidence type="ECO:0000313" key="2">
    <source>
        <dbReference type="EMBL" id="TKR77494.1"/>
    </source>
</evidence>
<name>A0A4U5N565_STECR</name>